<name>A0AAD9XFL3_9ROSI</name>
<evidence type="ECO:0008006" key="4">
    <source>
        <dbReference type="Google" id="ProtNLM"/>
    </source>
</evidence>
<accession>A0AAD9XFL3</accession>
<keyword evidence="1" id="KW-0732">Signal</keyword>
<organism evidence="2 3">
    <name type="scientific">Dipteronia dyeriana</name>
    <dbReference type="NCBI Taxonomy" id="168575"/>
    <lineage>
        <taxon>Eukaryota</taxon>
        <taxon>Viridiplantae</taxon>
        <taxon>Streptophyta</taxon>
        <taxon>Embryophyta</taxon>
        <taxon>Tracheophyta</taxon>
        <taxon>Spermatophyta</taxon>
        <taxon>Magnoliopsida</taxon>
        <taxon>eudicotyledons</taxon>
        <taxon>Gunneridae</taxon>
        <taxon>Pentapetalae</taxon>
        <taxon>rosids</taxon>
        <taxon>malvids</taxon>
        <taxon>Sapindales</taxon>
        <taxon>Sapindaceae</taxon>
        <taxon>Hippocastanoideae</taxon>
        <taxon>Acereae</taxon>
        <taxon>Dipteronia</taxon>
    </lineage>
</organism>
<dbReference type="Proteomes" id="UP001280121">
    <property type="component" value="Unassembled WGS sequence"/>
</dbReference>
<feature type="chain" id="PRO_5042163390" description="Maturase K" evidence="1">
    <location>
        <begin position="16"/>
        <end position="235"/>
    </location>
</feature>
<sequence length="235" mass="26759">MIVNRLVFSLQIVVSLELGVKQDLSVLDDVIPSMVMIVENYFLIGIPFTEDIHDTVFAINANSTLGLDDVYRKFYQYFSDIVGGDVVLTVQDFFRSKVIFLSFNSSFIVLLPKLKHSILIDQYCPMLQTFRFSSVFRDCIDGILSSSRLLVLNNRNLEASSLYLTSGFWRLLIGFLVLWKEQYELSKVNREPEAEVLAYLFQIGSLSRAPRGQLYAKAKNKLNFISLGASRKDPA</sequence>
<reference evidence="2" key="1">
    <citation type="journal article" date="2023" name="Plant J.">
        <title>Genome sequences and population genomics provide insights into the demographic history, inbreeding, and mutation load of two 'living fossil' tree species of Dipteronia.</title>
        <authorList>
            <person name="Feng Y."/>
            <person name="Comes H.P."/>
            <person name="Chen J."/>
            <person name="Zhu S."/>
            <person name="Lu R."/>
            <person name="Zhang X."/>
            <person name="Li P."/>
            <person name="Qiu J."/>
            <person name="Olsen K.M."/>
            <person name="Qiu Y."/>
        </authorList>
    </citation>
    <scope>NUCLEOTIDE SEQUENCE</scope>
    <source>
        <strain evidence="2">KIB01</strain>
    </source>
</reference>
<comment type="caution">
    <text evidence="2">The sequence shown here is derived from an EMBL/GenBank/DDBJ whole genome shotgun (WGS) entry which is preliminary data.</text>
</comment>
<evidence type="ECO:0000313" key="3">
    <source>
        <dbReference type="Proteomes" id="UP001280121"/>
    </source>
</evidence>
<evidence type="ECO:0000313" key="2">
    <source>
        <dbReference type="EMBL" id="KAK2658337.1"/>
    </source>
</evidence>
<keyword evidence="3" id="KW-1185">Reference proteome</keyword>
<feature type="signal peptide" evidence="1">
    <location>
        <begin position="1"/>
        <end position="15"/>
    </location>
</feature>
<gene>
    <name evidence="2" type="ORF">Ddye_004870</name>
</gene>
<proteinExistence type="predicted"/>
<protein>
    <recommendedName>
        <fullName evidence="4">Maturase K</fullName>
    </recommendedName>
</protein>
<dbReference type="EMBL" id="JANJYI010000002">
    <property type="protein sequence ID" value="KAK2658337.1"/>
    <property type="molecule type" value="Genomic_DNA"/>
</dbReference>
<evidence type="ECO:0000256" key="1">
    <source>
        <dbReference type="SAM" id="SignalP"/>
    </source>
</evidence>
<dbReference type="AlphaFoldDB" id="A0AAD9XFL3"/>